<sequence length="205" mass="23057">EEIRVILIGKTGAGKSYLGNALMGRELFKSSVTAESVTTFCASGKRKIKSRSHKYILKVIDTPGLKDNRMSEKETCGELARCISLSLPGPHFFVIVIQIGRFTDEELKVVEMLKKEFGVELMNFALVVFTHGFKLSGMSIEKYLETAPAGLQKVVKESDNRYAVLGDQRDRTFQKSVKNIIYLIVNSLGSLHMYYTNEMFNQANE</sequence>
<evidence type="ECO:0000313" key="6">
    <source>
        <dbReference type="Proteomes" id="UP000030746"/>
    </source>
</evidence>
<dbReference type="OrthoDB" id="10061751at2759"/>
<evidence type="ECO:0000259" key="4">
    <source>
        <dbReference type="PROSITE" id="PS51720"/>
    </source>
</evidence>
<dbReference type="OMA" id="EENNCVQ"/>
<gene>
    <name evidence="5" type="ORF">LOTGIDRAFT_75732</name>
</gene>
<dbReference type="Pfam" id="PF04548">
    <property type="entry name" value="AIG1"/>
    <property type="match status" value="1"/>
</dbReference>
<name>V3ZW31_LOTGI</name>
<evidence type="ECO:0000313" key="5">
    <source>
        <dbReference type="EMBL" id="ESO88582.1"/>
    </source>
</evidence>
<accession>V3ZW31</accession>
<dbReference type="PROSITE" id="PS51720">
    <property type="entry name" value="G_AIG1"/>
    <property type="match status" value="1"/>
</dbReference>
<reference evidence="5 6" key="1">
    <citation type="journal article" date="2013" name="Nature">
        <title>Insights into bilaterian evolution from three spiralian genomes.</title>
        <authorList>
            <person name="Simakov O."/>
            <person name="Marletaz F."/>
            <person name="Cho S.J."/>
            <person name="Edsinger-Gonzales E."/>
            <person name="Havlak P."/>
            <person name="Hellsten U."/>
            <person name="Kuo D.H."/>
            <person name="Larsson T."/>
            <person name="Lv J."/>
            <person name="Arendt D."/>
            <person name="Savage R."/>
            <person name="Osoegawa K."/>
            <person name="de Jong P."/>
            <person name="Grimwood J."/>
            <person name="Chapman J.A."/>
            <person name="Shapiro H."/>
            <person name="Aerts A."/>
            <person name="Otillar R.P."/>
            <person name="Terry A.Y."/>
            <person name="Boore J.L."/>
            <person name="Grigoriev I.V."/>
            <person name="Lindberg D.R."/>
            <person name="Seaver E.C."/>
            <person name="Weisblat D.A."/>
            <person name="Putnam N.H."/>
            <person name="Rokhsar D.S."/>
        </authorList>
    </citation>
    <scope>NUCLEOTIDE SEQUENCE [LARGE SCALE GENOMIC DNA]</scope>
</reference>
<dbReference type="STRING" id="225164.V3ZW31"/>
<keyword evidence="6" id="KW-1185">Reference proteome</keyword>
<protein>
    <recommendedName>
        <fullName evidence="4">AIG1-type G domain-containing protein</fullName>
    </recommendedName>
</protein>
<dbReference type="GO" id="GO:0005525">
    <property type="term" value="F:GTP binding"/>
    <property type="evidence" value="ECO:0007669"/>
    <property type="project" value="UniProtKB-KW"/>
</dbReference>
<dbReference type="KEGG" id="lgi:LOTGIDRAFT_75732"/>
<dbReference type="HOGENOM" id="CLU_010468_3_3_1"/>
<dbReference type="GeneID" id="20252194"/>
<dbReference type="Proteomes" id="UP000030746">
    <property type="component" value="Unassembled WGS sequence"/>
</dbReference>
<evidence type="ECO:0000256" key="1">
    <source>
        <dbReference type="ARBA" id="ARBA00008535"/>
    </source>
</evidence>
<dbReference type="CTD" id="20252194"/>
<dbReference type="AlphaFoldDB" id="V3ZW31"/>
<evidence type="ECO:0000256" key="2">
    <source>
        <dbReference type="ARBA" id="ARBA00022741"/>
    </source>
</evidence>
<keyword evidence="2" id="KW-0547">Nucleotide-binding</keyword>
<evidence type="ECO:0000256" key="3">
    <source>
        <dbReference type="ARBA" id="ARBA00023134"/>
    </source>
</evidence>
<feature type="non-terminal residue" evidence="5">
    <location>
        <position position="1"/>
    </location>
</feature>
<dbReference type="FunFam" id="3.40.50.300:FF:000366">
    <property type="entry name" value="GTPase, IMAP family member 2"/>
    <property type="match status" value="1"/>
</dbReference>
<feature type="non-terminal residue" evidence="5">
    <location>
        <position position="205"/>
    </location>
</feature>
<dbReference type="InterPro" id="IPR045058">
    <property type="entry name" value="GIMA/IAN/Toc"/>
</dbReference>
<dbReference type="PANTHER" id="PTHR10903:SF184">
    <property type="entry name" value="GTP-BINDING PROTEIN A"/>
    <property type="match status" value="1"/>
</dbReference>
<comment type="similarity">
    <text evidence="1">Belongs to the TRAFAC class TrmE-Era-EngA-EngB-Septin-like GTPase superfamily. AIG1/Toc34/Toc159-like paraseptin GTPase family. IAN subfamily.</text>
</comment>
<dbReference type="RefSeq" id="XP_009060586.1">
    <property type="nucleotide sequence ID" value="XM_009062338.1"/>
</dbReference>
<feature type="domain" description="AIG1-type G" evidence="4">
    <location>
        <begin position="1"/>
        <end position="204"/>
    </location>
</feature>
<dbReference type="SUPFAM" id="SSF52540">
    <property type="entry name" value="P-loop containing nucleoside triphosphate hydrolases"/>
    <property type="match status" value="1"/>
</dbReference>
<dbReference type="PANTHER" id="PTHR10903">
    <property type="entry name" value="GTPASE, IMAP FAMILY MEMBER-RELATED"/>
    <property type="match status" value="1"/>
</dbReference>
<dbReference type="InterPro" id="IPR006703">
    <property type="entry name" value="G_AIG1"/>
</dbReference>
<dbReference type="Gene3D" id="3.40.50.300">
    <property type="entry name" value="P-loop containing nucleotide triphosphate hydrolases"/>
    <property type="match status" value="1"/>
</dbReference>
<proteinExistence type="inferred from homology"/>
<dbReference type="InterPro" id="IPR027417">
    <property type="entry name" value="P-loop_NTPase"/>
</dbReference>
<organism evidence="5 6">
    <name type="scientific">Lottia gigantea</name>
    <name type="common">Giant owl limpet</name>
    <dbReference type="NCBI Taxonomy" id="225164"/>
    <lineage>
        <taxon>Eukaryota</taxon>
        <taxon>Metazoa</taxon>
        <taxon>Spiralia</taxon>
        <taxon>Lophotrochozoa</taxon>
        <taxon>Mollusca</taxon>
        <taxon>Gastropoda</taxon>
        <taxon>Patellogastropoda</taxon>
        <taxon>Lottioidea</taxon>
        <taxon>Lottiidae</taxon>
        <taxon>Lottia</taxon>
    </lineage>
</organism>
<keyword evidence="3" id="KW-0342">GTP-binding</keyword>
<dbReference type="EMBL" id="KB202656">
    <property type="protein sequence ID" value="ESO88582.1"/>
    <property type="molecule type" value="Genomic_DNA"/>
</dbReference>